<dbReference type="AlphaFoldDB" id="A0AAD1QXZ6"/>
<organism evidence="1 2">
    <name type="scientific">Pelobates cultripes</name>
    <name type="common">Western spadefoot toad</name>
    <dbReference type="NCBI Taxonomy" id="61616"/>
    <lineage>
        <taxon>Eukaryota</taxon>
        <taxon>Metazoa</taxon>
        <taxon>Chordata</taxon>
        <taxon>Craniata</taxon>
        <taxon>Vertebrata</taxon>
        <taxon>Euteleostomi</taxon>
        <taxon>Amphibia</taxon>
        <taxon>Batrachia</taxon>
        <taxon>Anura</taxon>
        <taxon>Pelobatoidea</taxon>
        <taxon>Pelobatidae</taxon>
        <taxon>Pelobates</taxon>
    </lineage>
</organism>
<reference evidence="1" key="1">
    <citation type="submission" date="2022-03" db="EMBL/GenBank/DDBJ databases">
        <authorList>
            <person name="Alioto T."/>
            <person name="Alioto T."/>
            <person name="Gomez Garrido J."/>
        </authorList>
    </citation>
    <scope>NUCLEOTIDE SEQUENCE</scope>
</reference>
<name>A0AAD1QXZ6_PELCU</name>
<dbReference type="EMBL" id="OW240912">
    <property type="protein sequence ID" value="CAH2219845.1"/>
    <property type="molecule type" value="Genomic_DNA"/>
</dbReference>
<gene>
    <name evidence="1" type="ORF">PECUL_23A026451</name>
</gene>
<keyword evidence="2" id="KW-1185">Reference proteome</keyword>
<protein>
    <submittedName>
        <fullName evidence="1">Uncharacterized protein</fullName>
    </submittedName>
</protein>
<evidence type="ECO:0000313" key="1">
    <source>
        <dbReference type="EMBL" id="CAH2219845.1"/>
    </source>
</evidence>
<sequence>MVSNRKSIGSLEKRYTINHSHQLVRELLSEYYSKADHKRSSTKKAKIKAQKEVKEEQKLLCRPRLRFRTSSLKTQFGIPPYLHSTFEVPQGGTVVSTVSSSIPTTQQVEANCSPSLPHRTRNTGDAQLLVHPEAEVGGKVYNI</sequence>
<dbReference type="Proteomes" id="UP001295444">
    <property type="component" value="Chromosome 01"/>
</dbReference>
<evidence type="ECO:0000313" key="2">
    <source>
        <dbReference type="Proteomes" id="UP001295444"/>
    </source>
</evidence>
<proteinExistence type="predicted"/>
<accession>A0AAD1QXZ6</accession>